<dbReference type="InterPro" id="IPR036047">
    <property type="entry name" value="F-box-like_dom_sf"/>
</dbReference>
<dbReference type="AlphaFoldDB" id="A0A9R0J9Y4"/>
<accession>A0A9R0J9Y4</accession>
<dbReference type="SUPFAM" id="SSF52047">
    <property type="entry name" value="RNI-like"/>
    <property type="match status" value="1"/>
</dbReference>
<dbReference type="InterPro" id="IPR032675">
    <property type="entry name" value="LRR_dom_sf"/>
</dbReference>
<dbReference type="Gene3D" id="1.20.1280.50">
    <property type="match status" value="1"/>
</dbReference>
<evidence type="ECO:0000259" key="2">
    <source>
        <dbReference type="Pfam" id="PF00646"/>
    </source>
</evidence>
<feature type="region of interest" description="Disordered" evidence="1">
    <location>
        <begin position="1"/>
        <end position="38"/>
    </location>
</feature>
<dbReference type="KEGG" id="soe:110801635"/>
<dbReference type="SUPFAM" id="SSF81383">
    <property type="entry name" value="F-box domain"/>
    <property type="match status" value="1"/>
</dbReference>
<evidence type="ECO:0000256" key="1">
    <source>
        <dbReference type="SAM" id="MobiDB-lite"/>
    </source>
</evidence>
<feature type="compositionally biased region" description="Basic residues" evidence="1">
    <location>
        <begin position="24"/>
        <end position="38"/>
    </location>
</feature>
<proteinExistence type="predicted"/>
<feature type="domain" description="F-box" evidence="2">
    <location>
        <begin position="44"/>
        <end position="85"/>
    </location>
</feature>
<dbReference type="InterPro" id="IPR001810">
    <property type="entry name" value="F-box_dom"/>
</dbReference>
<dbReference type="RefSeq" id="XP_021862700.2">
    <property type="nucleotide sequence ID" value="XM_022007008.2"/>
</dbReference>
<keyword evidence="3" id="KW-1185">Reference proteome</keyword>
<dbReference type="Gene3D" id="3.80.10.10">
    <property type="entry name" value="Ribonuclease Inhibitor"/>
    <property type="match status" value="1"/>
</dbReference>
<name>A0A9R0J9Y4_SPIOL</name>
<feature type="compositionally biased region" description="Low complexity" evidence="1">
    <location>
        <begin position="1"/>
        <end position="18"/>
    </location>
</feature>
<gene>
    <name evidence="4" type="primary">LOC110801635</name>
</gene>
<evidence type="ECO:0000313" key="3">
    <source>
        <dbReference type="Proteomes" id="UP000813463"/>
    </source>
</evidence>
<evidence type="ECO:0000313" key="4">
    <source>
        <dbReference type="RefSeq" id="XP_021862700.2"/>
    </source>
</evidence>
<reference evidence="3" key="1">
    <citation type="journal article" date="2021" name="Nat. Commun.">
        <title>Genomic analyses provide insights into spinach domestication and the genetic basis of agronomic traits.</title>
        <authorList>
            <person name="Cai X."/>
            <person name="Sun X."/>
            <person name="Xu C."/>
            <person name="Sun H."/>
            <person name="Wang X."/>
            <person name="Ge C."/>
            <person name="Zhang Z."/>
            <person name="Wang Q."/>
            <person name="Fei Z."/>
            <person name="Jiao C."/>
            <person name="Wang Q."/>
        </authorList>
    </citation>
    <scope>NUCLEOTIDE SEQUENCE [LARGE SCALE GENOMIC DNA]</scope>
    <source>
        <strain evidence="3">cv. Varoflay</strain>
    </source>
</reference>
<dbReference type="SMART" id="SM00367">
    <property type="entry name" value="LRR_CC"/>
    <property type="match status" value="3"/>
</dbReference>
<dbReference type="CDD" id="cd22164">
    <property type="entry name" value="F-box_AtSKIP19-like"/>
    <property type="match status" value="1"/>
</dbReference>
<protein>
    <submittedName>
        <fullName evidence="4">F-box/LRR-repeat protein 23</fullName>
    </submittedName>
</protein>
<dbReference type="GO" id="GO:1905761">
    <property type="term" value="F:SCF ubiquitin ligase complex binding"/>
    <property type="evidence" value="ECO:0000318"/>
    <property type="project" value="GO_Central"/>
</dbReference>
<organism evidence="3 4">
    <name type="scientific">Spinacia oleracea</name>
    <name type="common">Spinach</name>
    <dbReference type="NCBI Taxonomy" id="3562"/>
    <lineage>
        <taxon>Eukaryota</taxon>
        <taxon>Viridiplantae</taxon>
        <taxon>Streptophyta</taxon>
        <taxon>Embryophyta</taxon>
        <taxon>Tracheophyta</taxon>
        <taxon>Spermatophyta</taxon>
        <taxon>Magnoliopsida</taxon>
        <taxon>eudicotyledons</taxon>
        <taxon>Gunneridae</taxon>
        <taxon>Pentapetalae</taxon>
        <taxon>Caryophyllales</taxon>
        <taxon>Chenopodiaceae</taxon>
        <taxon>Chenopodioideae</taxon>
        <taxon>Anserineae</taxon>
        <taxon>Spinacia</taxon>
    </lineage>
</organism>
<dbReference type="PANTHER" id="PTHR38926">
    <property type="entry name" value="F-BOX DOMAIN CONTAINING PROTEIN, EXPRESSED"/>
    <property type="match status" value="1"/>
</dbReference>
<sequence>MSSISSSYSNPNPNFSEPLTSTKFNRKRKNNRNRKKKNKKIPKWLELPEDIWSLILSKLNTIYIIENVQNVCMLFRKLCKQPSLFKVVDMTLPDAYMHLDFDANVLTRFIVDRSCGSIVDIFLEHLCDDDTLMYIVERSKNLKHLRLWHYIRISDEGLVEAVKRLPALEEVELIMCKFCDDTIEAIGHIFPSLKTFSLNDVGSKTFDFTCNEEALAIGKSMPNLRNLQLIGNHMTNEGLEAILDGCTLLESLDLRACFYIDLSGDLGKRCEGIMHLRLSYDSMADYSYQAFTNSEQRLS</sequence>
<dbReference type="Proteomes" id="UP000813463">
    <property type="component" value="Chromosome 1"/>
</dbReference>
<dbReference type="Pfam" id="PF00646">
    <property type="entry name" value="F-box"/>
    <property type="match status" value="1"/>
</dbReference>
<dbReference type="InterPro" id="IPR006553">
    <property type="entry name" value="Leu-rich_rpt_Cys-con_subtyp"/>
</dbReference>
<reference evidence="4" key="2">
    <citation type="submission" date="2025-08" db="UniProtKB">
        <authorList>
            <consortium name="RefSeq"/>
        </authorList>
    </citation>
    <scope>IDENTIFICATION</scope>
    <source>
        <tissue evidence="4">Leaf</tissue>
    </source>
</reference>
<dbReference type="GeneID" id="110801635"/>
<dbReference type="PANTHER" id="PTHR38926:SF2">
    <property type="entry name" value="F-BOX_LRR-REPEAT PROTEIN 21-RELATED"/>
    <property type="match status" value="1"/>
</dbReference>